<protein>
    <submittedName>
        <fullName evidence="1">PRR21 isoform 1</fullName>
    </submittedName>
</protein>
<proteinExistence type="predicted"/>
<sequence>MHACSSTALHPRPFIHGFSFTTFHQQLFTHGSSMALHPRPFIHASSPTALHPCLFSHSSCLVGCSQQGNVFLPSLSLLLSARATFNTCLLVSNMYFLIISY</sequence>
<name>A0A2J8R7Z7_PONAB</name>
<gene>
    <name evidence="1" type="ORF">CR201_G0053067</name>
</gene>
<evidence type="ECO:0000313" key="1">
    <source>
        <dbReference type="EMBL" id="PNJ04627.1"/>
    </source>
</evidence>
<accession>A0A2J8R7Z7</accession>
<reference evidence="1" key="1">
    <citation type="submission" date="2017-12" db="EMBL/GenBank/DDBJ databases">
        <title>High-resolution comparative analysis of great ape genomes.</title>
        <authorList>
            <person name="Pollen A."/>
            <person name="Hastie A."/>
            <person name="Hormozdiari F."/>
            <person name="Dougherty M."/>
            <person name="Liu R."/>
            <person name="Chaisson M."/>
            <person name="Hoppe E."/>
            <person name="Hill C."/>
            <person name="Pang A."/>
            <person name="Hillier L."/>
            <person name="Baker C."/>
            <person name="Armstrong J."/>
            <person name="Shendure J."/>
            <person name="Paten B."/>
            <person name="Wilson R."/>
            <person name="Chao H."/>
            <person name="Schneider V."/>
            <person name="Ventura M."/>
            <person name="Kronenberg Z."/>
            <person name="Murali S."/>
            <person name="Gordon D."/>
            <person name="Cantsilieris S."/>
            <person name="Munson K."/>
            <person name="Nelson B."/>
            <person name="Raja A."/>
            <person name="Underwood J."/>
            <person name="Diekhans M."/>
            <person name="Fiddes I."/>
            <person name="Haussler D."/>
            <person name="Eichler E."/>
        </authorList>
    </citation>
    <scope>NUCLEOTIDE SEQUENCE [LARGE SCALE GENOMIC DNA]</scope>
    <source>
        <strain evidence="1">Susie</strain>
    </source>
</reference>
<dbReference type="EMBL" id="NDHI03003736">
    <property type="protein sequence ID" value="PNJ04627.1"/>
    <property type="molecule type" value="Genomic_DNA"/>
</dbReference>
<comment type="caution">
    <text evidence="1">The sequence shown here is derived from an EMBL/GenBank/DDBJ whole genome shotgun (WGS) entry which is preliminary data.</text>
</comment>
<dbReference type="AlphaFoldDB" id="A0A2J8R7Z7"/>
<organism evidence="1">
    <name type="scientific">Pongo abelii</name>
    <name type="common">Sumatran orangutan</name>
    <name type="synonym">Pongo pygmaeus abelii</name>
    <dbReference type="NCBI Taxonomy" id="9601"/>
    <lineage>
        <taxon>Eukaryota</taxon>
        <taxon>Metazoa</taxon>
        <taxon>Chordata</taxon>
        <taxon>Craniata</taxon>
        <taxon>Vertebrata</taxon>
        <taxon>Euteleostomi</taxon>
        <taxon>Mammalia</taxon>
        <taxon>Eutheria</taxon>
        <taxon>Euarchontoglires</taxon>
        <taxon>Primates</taxon>
        <taxon>Haplorrhini</taxon>
        <taxon>Catarrhini</taxon>
        <taxon>Hominidae</taxon>
        <taxon>Pongo</taxon>
    </lineage>
</organism>